<keyword evidence="4" id="KW-1185">Reference proteome</keyword>
<dbReference type="Pfam" id="PF07690">
    <property type="entry name" value="MFS_1"/>
    <property type="match status" value="1"/>
</dbReference>
<dbReference type="PANTHER" id="PTHR24002:SF3">
    <property type="entry name" value="SOLUTE CARRIER FAMILY 22 MEMBER 18"/>
    <property type="match status" value="1"/>
</dbReference>
<feature type="transmembrane region" description="Helical" evidence="1">
    <location>
        <begin position="92"/>
        <end position="114"/>
    </location>
</feature>
<dbReference type="Proteomes" id="UP000824504">
    <property type="component" value="Chromosome"/>
</dbReference>
<dbReference type="PANTHER" id="PTHR24002">
    <property type="entry name" value="SOLUTE CARRIER FAMILY 22 MEMBER 18"/>
    <property type="match status" value="1"/>
</dbReference>
<keyword evidence="1" id="KW-1133">Transmembrane helix</keyword>
<dbReference type="InterPro" id="IPR020846">
    <property type="entry name" value="MFS_dom"/>
</dbReference>
<protein>
    <submittedName>
        <fullName evidence="3">MFS transporter</fullName>
    </submittedName>
</protein>
<dbReference type="EMBL" id="CP079216">
    <property type="protein sequence ID" value="QXT63800.1"/>
    <property type="molecule type" value="Genomic_DNA"/>
</dbReference>
<evidence type="ECO:0000313" key="4">
    <source>
        <dbReference type="Proteomes" id="UP000824504"/>
    </source>
</evidence>
<evidence type="ECO:0000259" key="2">
    <source>
        <dbReference type="PROSITE" id="PS50850"/>
    </source>
</evidence>
<feature type="transmembrane region" description="Helical" evidence="1">
    <location>
        <begin position="32"/>
        <end position="56"/>
    </location>
</feature>
<organism evidence="3 4">
    <name type="scientific">Tessaracoccus palaemonis</name>
    <dbReference type="NCBI Taxonomy" id="2829499"/>
    <lineage>
        <taxon>Bacteria</taxon>
        <taxon>Bacillati</taxon>
        <taxon>Actinomycetota</taxon>
        <taxon>Actinomycetes</taxon>
        <taxon>Propionibacteriales</taxon>
        <taxon>Propionibacteriaceae</taxon>
        <taxon>Tessaracoccus</taxon>
    </lineage>
</organism>
<feature type="transmembrane region" description="Helical" evidence="1">
    <location>
        <begin position="155"/>
        <end position="173"/>
    </location>
</feature>
<proteinExistence type="predicted"/>
<evidence type="ECO:0000313" key="3">
    <source>
        <dbReference type="EMBL" id="QXT63800.1"/>
    </source>
</evidence>
<keyword evidence="1" id="KW-0472">Membrane</keyword>
<dbReference type="PROSITE" id="PS50850">
    <property type="entry name" value="MFS"/>
    <property type="match status" value="1"/>
</dbReference>
<accession>A0ABX8SKI8</accession>
<feature type="transmembrane region" description="Helical" evidence="1">
    <location>
        <begin position="126"/>
        <end position="149"/>
    </location>
</feature>
<keyword evidence="1" id="KW-0812">Transmembrane</keyword>
<feature type="transmembrane region" description="Helical" evidence="1">
    <location>
        <begin position="63"/>
        <end position="86"/>
    </location>
</feature>
<dbReference type="InterPro" id="IPR011701">
    <property type="entry name" value="MFS"/>
</dbReference>
<gene>
    <name evidence="3" type="ORF">KDB89_04830</name>
</gene>
<name>A0ABX8SKI8_9ACTN</name>
<evidence type="ECO:0000256" key="1">
    <source>
        <dbReference type="SAM" id="Phobius"/>
    </source>
</evidence>
<reference evidence="3 4" key="1">
    <citation type="submission" date="2021-07" db="EMBL/GenBank/DDBJ databases">
        <title>complete genome sequencing of Tessaracoccus sp.J1M15.</title>
        <authorList>
            <person name="Bae J.-W."/>
            <person name="Kim D.-y."/>
        </authorList>
    </citation>
    <scope>NUCLEOTIDE SEQUENCE [LARGE SCALE GENOMIC DNA]</scope>
    <source>
        <strain evidence="3 4">J1M15</strain>
    </source>
</reference>
<feature type="domain" description="Major facilitator superfamily (MFS) profile" evidence="2">
    <location>
        <begin position="1"/>
        <end position="179"/>
    </location>
</feature>
<sequence>MTALILVGIPFGFFVNNFSVLALDAISWNATLIGLVTTAVGVVDIVIQGALLGFLLPRLGERGVIISGVVTQAVGLLALALVASILAQPWLFVVGTLALAAGQGAATATMDGVLANSVGDDEQGWLAGTTQSLSSGIGIVAPLLAGLLYSQLGHAAPYALGCALMVAAVAVLSRAPFPGGAALNERAQVQSV</sequence>